<gene>
    <name evidence="1" type="ORF">rCG_33337</name>
</gene>
<evidence type="ECO:0000313" key="1">
    <source>
        <dbReference type="EMBL" id="EDM06341.1"/>
    </source>
</evidence>
<reference evidence="1 2" key="1">
    <citation type="submission" date="2005-07" db="EMBL/GenBank/DDBJ databases">
        <authorList>
            <person name="Mural R.J."/>
            <person name="Li P.W."/>
            <person name="Adams M.D."/>
            <person name="Amanatides P.G."/>
            <person name="Baden-Tillson H."/>
            <person name="Barnstead M."/>
            <person name="Chin S.H."/>
            <person name="Dew I."/>
            <person name="Evans C.A."/>
            <person name="Ferriera S."/>
            <person name="Flanigan M."/>
            <person name="Fosler C."/>
            <person name="Glodek A."/>
            <person name="Gu Z."/>
            <person name="Holt R.A."/>
            <person name="Jennings D."/>
            <person name="Kraft C.L."/>
            <person name="Lu F."/>
            <person name="Nguyen T."/>
            <person name="Nusskern D.R."/>
            <person name="Pfannkoch C.M."/>
            <person name="Sitter C."/>
            <person name="Sutton G.G."/>
            <person name="Venter J.C."/>
            <person name="Wang Z."/>
            <person name="Woodage T."/>
            <person name="Zheng X.H."/>
            <person name="Zhong F."/>
        </authorList>
    </citation>
    <scope>NUCLEOTIDE SEQUENCE [LARGE SCALE GENOMIC DNA]</scope>
    <source>
        <strain>BN</strain>
        <strain evidence="2">Sprague-Dawley</strain>
    </source>
</reference>
<proteinExistence type="predicted"/>
<protein>
    <submittedName>
        <fullName evidence="1">RCG33337</fullName>
    </submittedName>
</protein>
<organism evidence="1 2">
    <name type="scientific">Rattus norvegicus</name>
    <name type="common">Rat</name>
    <dbReference type="NCBI Taxonomy" id="10116"/>
    <lineage>
        <taxon>Eukaryota</taxon>
        <taxon>Metazoa</taxon>
        <taxon>Chordata</taxon>
        <taxon>Craniata</taxon>
        <taxon>Vertebrata</taxon>
        <taxon>Euteleostomi</taxon>
        <taxon>Mammalia</taxon>
        <taxon>Eutheria</taxon>
        <taxon>Euarchontoglires</taxon>
        <taxon>Glires</taxon>
        <taxon>Rodentia</taxon>
        <taxon>Myomorpha</taxon>
        <taxon>Muroidea</taxon>
        <taxon>Muridae</taxon>
        <taxon>Murinae</taxon>
        <taxon>Rattus</taxon>
    </lineage>
</organism>
<dbReference type="AlphaFoldDB" id="A6HJY6"/>
<accession>A6HJY6</accession>
<evidence type="ECO:0000313" key="2">
    <source>
        <dbReference type="Proteomes" id="UP000234681"/>
    </source>
</evidence>
<dbReference type="Proteomes" id="UP000234681">
    <property type="component" value="Chromosome 10"/>
</dbReference>
<dbReference type="EMBL" id="CH473948">
    <property type="protein sequence ID" value="EDM06341.1"/>
    <property type="molecule type" value="Genomic_DNA"/>
</dbReference>
<name>A6HJY6_RAT</name>
<sequence length="16" mass="1900">MRLSAKIRQSIKNQVQ</sequence>